<dbReference type="GO" id="GO:0033202">
    <property type="term" value="C:DNA helicase complex"/>
    <property type="evidence" value="ECO:0007669"/>
    <property type="project" value="TreeGrafter"/>
</dbReference>
<evidence type="ECO:0000256" key="6">
    <source>
        <dbReference type="ARBA" id="ARBA00034617"/>
    </source>
</evidence>
<dbReference type="Pfam" id="PF00580">
    <property type="entry name" value="UvrD-helicase"/>
    <property type="match status" value="2"/>
</dbReference>
<evidence type="ECO:0000256" key="11">
    <source>
        <dbReference type="SAM" id="MobiDB-lite"/>
    </source>
</evidence>
<keyword evidence="15" id="KW-1185">Reference proteome</keyword>
<dbReference type="EC" id="5.6.2.4" evidence="7"/>
<evidence type="ECO:0000256" key="1">
    <source>
        <dbReference type="ARBA" id="ARBA00022741"/>
    </source>
</evidence>
<keyword evidence="2 10" id="KW-0378">Hydrolase</keyword>
<feature type="binding site" evidence="10">
    <location>
        <begin position="25"/>
        <end position="32"/>
    </location>
    <ligand>
        <name>ATP</name>
        <dbReference type="ChEBI" id="CHEBI:30616"/>
    </ligand>
</feature>
<dbReference type="Gene3D" id="3.40.50.300">
    <property type="entry name" value="P-loop containing nucleotide triphosphate hydrolases"/>
    <property type="match status" value="3"/>
</dbReference>
<evidence type="ECO:0000256" key="3">
    <source>
        <dbReference type="ARBA" id="ARBA00022806"/>
    </source>
</evidence>
<comment type="caution">
    <text evidence="14">The sequence shown here is derived from an EMBL/GenBank/DDBJ whole genome shotgun (WGS) entry which is preliminary data.</text>
</comment>
<dbReference type="Pfam" id="PF13361">
    <property type="entry name" value="UvrD_C"/>
    <property type="match status" value="1"/>
</dbReference>
<dbReference type="InterPro" id="IPR014017">
    <property type="entry name" value="DNA_helicase_UvrD-like_C"/>
</dbReference>
<dbReference type="GO" id="GO:0003677">
    <property type="term" value="F:DNA binding"/>
    <property type="evidence" value="ECO:0007669"/>
    <property type="project" value="InterPro"/>
</dbReference>
<reference evidence="14" key="1">
    <citation type="submission" date="2010-05" db="EMBL/GenBank/DDBJ databases">
        <title>The draft genome of Desulfonatronospira thiodismutans ASO3-1.</title>
        <authorList>
            <consortium name="US DOE Joint Genome Institute (JGI-PGF)"/>
            <person name="Lucas S."/>
            <person name="Copeland A."/>
            <person name="Lapidus A."/>
            <person name="Cheng J.-F."/>
            <person name="Bruce D."/>
            <person name="Goodwin L."/>
            <person name="Pitluck S."/>
            <person name="Chertkov O."/>
            <person name="Brettin T."/>
            <person name="Detter J.C."/>
            <person name="Han C."/>
            <person name="Land M.L."/>
            <person name="Hauser L."/>
            <person name="Kyrpides N."/>
            <person name="Mikhailova N."/>
            <person name="Muyzer G."/>
            <person name="Woyke T."/>
        </authorList>
    </citation>
    <scope>NUCLEOTIDE SEQUENCE [LARGE SCALE GENOMIC DNA]</scope>
    <source>
        <strain evidence="14">ASO3-1</strain>
    </source>
</reference>
<comment type="catalytic activity">
    <reaction evidence="9">
        <text>ATP + H2O = ADP + phosphate + H(+)</text>
        <dbReference type="Rhea" id="RHEA:13065"/>
        <dbReference type="ChEBI" id="CHEBI:15377"/>
        <dbReference type="ChEBI" id="CHEBI:15378"/>
        <dbReference type="ChEBI" id="CHEBI:30616"/>
        <dbReference type="ChEBI" id="CHEBI:43474"/>
        <dbReference type="ChEBI" id="CHEBI:456216"/>
        <dbReference type="EC" id="5.6.2.4"/>
    </reaction>
</comment>
<accession>D6SRK9</accession>
<dbReference type="GO" id="GO:0005524">
    <property type="term" value="F:ATP binding"/>
    <property type="evidence" value="ECO:0007669"/>
    <property type="project" value="UniProtKB-UniRule"/>
</dbReference>
<dbReference type="InterPro" id="IPR000212">
    <property type="entry name" value="DNA_helicase_UvrD/REP"/>
</dbReference>
<evidence type="ECO:0000256" key="7">
    <source>
        <dbReference type="ARBA" id="ARBA00034808"/>
    </source>
</evidence>
<feature type="domain" description="UvrD-like helicase ATP-binding" evidence="12">
    <location>
        <begin position="4"/>
        <end position="504"/>
    </location>
</feature>
<gene>
    <name evidence="14" type="ORF">Dthio_PD0652</name>
</gene>
<dbReference type="PANTHER" id="PTHR11070">
    <property type="entry name" value="UVRD / RECB / PCRA DNA HELICASE FAMILY MEMBER"/>
    <property type="match status" value="1"/>
</dbReference>
<evidence type="ECO:0000256" key="9">
    <source>
        <dbReference type="ARBA" id="ARBA00048988"/>
    </source>
</evidence>
<evidence type="ECO:0000256" key="8">
    <source>
        <dbReference type="ARBA" id="ARBA00034923"/>
    </source>
</evidence>
<dbReference type="GO" id="GO:0016887">
    <property type="term" value="F:ATP hydrolysis activity"/>
    <property type="evidence" value="ECO:0007669"/>
    <property type="project" value="RHEA"/>
</dbReference>
<name>D6SRK9_9BACT</name>
<keyword evidence="5" id="KW-0413">Isomerase</keyword>
<dbReference type="GO" id="GO:0043138">
    <property type="term" value="F:3'-5' DNA helicase activity"/>
    <property type="evidence" value="ECO:0007669"/>
    <property type="project" value="UniProtKB-EC"/>
</dbReference>
<evidence type="ECO:0000313" key="15">
    <source>
        <dbReference type="Proteomes" id="UP000005496"/>
    </source>
</evidence>
<dbReference type="eggNOG" id="COG1074">
    <property type="taxonomic scope" value="Bacteria"/>
</dbReference>
<dbReference type="RefSeq" id="WP_008870683.1">
    <property type="nucleotide sequence ID" value="NZ_ACJN02000003.1"/>
</dbReference>
<dbReference type="Proteomes" id="UP000005496">
    <property type="component" value="Unassembled WGS sequence"/>
</dbReference>
<dbReference type="Gene3D" id="1.10.486.10">
    <property type="entry name" value="PCRA, domain 4"/>
    <property type="match status" value="1"/>
</dbReference>
<dbReference type="PANTHER" id="PTHR11070:SF2">
    <property type="entry name" value="ATP-DEPENDENT DNA HELICASE SRS2"/>
    <property type="match status" value="1"/>
</dbReference>
<dbReference type="SUPFAM" id="SSF52540">
    <property type="entry name" value="P-loop containing nucleoside triphosphate hydrolases"/>
    <property type="match status" value="1"/>
</dbReference>
<feature type="domain" description="UvrD-like helicase C-terminal" evidence="13">
    <location>
        <begin position="516"/>
        <end position="781"/>
    </location>
</feature>
<dbReference type="EMBL" id="ACJN02000003">
    <property type="protein sequence ID" value="EFI33325.1"/>
    <property type="molecule type" value="Genomic_DNA"/>
</dbReference>
<dbReference type="InterPro" id="IPR014016">
    <property type="entry name" value="UvrD-like_ATP-bd"/>
</dbReference>
<evidence type="ECO:0000259" key="13">
    <source>
        <dbReference type="PROSITE" id="PS51217"/>
    </source>
</evidence>
<dbReference type="GO" id="GO:0005829">
    <property type="term" value="C:cytosol"/>
    <property type="evidence" value="ECO:0007669"/>
    <property type="project" value="TreeGrafter"/>
</dbReference>
<dbReference type="AlphaFoldDB" id="D6SRK9"/>
<evidence type="ECO:0000259" key="12">
    <source>
        <dbReference type="PROSITE" id="PS51198"/>
    </source>
</evidence>
<feature type="region of interest" description="Disordered" evidence="11">
    <location>
        <begin position="931"/>
        <end position="953"/>
    </location>
</feature>
<evidence type="ECO:0000256" key="5">
    <source>
        <dbReference type="ARBA" id="ARBA00023235"/>
    </source>
</evidence>
<dbReference type="PROSITE" id="PS51198">
    <property type="entry name" value="UVRD_HELICASE_ATP_BIND"/>
    <property type="match status" value="1"/>
</dbReference>
<dbReference type="GO" id="GO:0000725">
    <property type="term" value="P:recombinational repair"/>
    <property type="evidence" value="ECO:0007669"/>
    <property type="project" value="TreeGrafter"/>
</dbReference>
<dbReference type="InterPro" id="IPR027417">
    <property type="entry name" value="P-loop_NTPase"/>
</dbReference>
<comment type="catalytic activity">
    <reaction evidence="6">
        <text>Couples ATP hydrolysis with the unwinding of duplex DNA by translocating in the 3'-5' direction.</text>
        <dbReference type="EC" id="5.6.2.4"/>
    </reaction>
</comment>
<evidence type="ECO:0000313" key="14">
    <source>
        <dbReference type="EMBL" id="EFI33325.1"/>
    </source>
</evidence>
<keyword evidence="4 10" id="KW-0067">ATP-binding</keyword>
<sequence>MSPEIEDAAQRSQALDPKRSFIVQAPAGSGKTELLTQRTLALLCTVQAPEEVVAITFTRKAAGEMRTRILQALSRAADGETPGAPHEKTTLDLAARVLERSRSLGWELESSPGRLRIQTIDSLCSGLVSRMPLLSSLGGQGRINDNPGEMYLQAARSTLAQLHNSSPDAGHWRESIRVLLRHLDNDHDKTCRLIAGMLPQREKWLRHLADPGNSRLQRQYLEQALTRAVEEELKEVSRLMPLEELPRIARLAGFAASNLQDEDQKSTLERLAGLDSLPGCNCRDHPAWLDLARFCLTKGGTIRRTADKSLGFPAPSGTRDPELKVRLEEMKAQFKACMQTLACIPGLEMRLQEVRLLPGTTYSGSQWQTLEALFDVLRLAAACLQLEFQDQGSVDFTEITTRARQALGTDEDPTDLALVLDSRIQHLLMDEFQDTSISQYQLLLALTAGWTPGDGRTFFAVGDPMQSIYGFREAEVGLFLQARSQGLDHIPLEPLRLTVNFRSQAGIVDWANQAFPRVLPEVEDQMTGSVPYSGSHAFLPPLEDPAVQVHPFFDADFQPESSRIVSLVQQARQEDPGGTVAILVRSRPHLQAALPALRQSGLEYQAVEIDPLSRRPVIQDLCSLARALTHPGHNLAWLAVLRAPWCGLDLEDLAILAADKDAFIVNRIQDQDILSSLSPQGRRRLDRVREILLKFLQQRQRSGLRSQVESCWKALGGPDCLHSQSQRRDADVFFRLLQQRLEHSPHRVVDELENAVAGLYAGPDTSAGQDLQVMTIHKAKGLEFDTVIIPGLGRAPGSDENPLLVWMERTSPRGHTDLLMAPKTATGEDKDPVYAYIQRLMARKTSHEDGRLLYVACTRARKRLHLLGHTGLTEKGLPSKPAGGSLLESLWPAVKDEFERAAATPRDDADTREEHGASAGQTLYRLHQDWQPPRLPAGITTPSDSRPDPGQESIVFDWAGETIRLAGTCVHRWMLTMAEEGIHKWSVKKIRGLKSVFARQLMDLGMLEKSLEEGVDLVQQALENTLNHDTGRWILGPRQRARNEYALSGLDNGQAVAVSMDRTFVDDAGLRWIIDYKISRHSGKDVQRFLDQEQARYQERMQTYARLMQAAEPGPVELGLYFPLLMQWRHWPAGDYSKLQSR</sequence>
<organism evidence="14 15">
    <name type="scientific">Desulfonatronospira thiodismutans ASO3-1</name>
    <dbReference type="NCBI Taxonomy" id="555779"/>
    <lineage>
        <taxon>Bacteria</taxon>
        <taxon>Pseudomonadati</taxon>
        <taxon>Thermodesulfobacteriota</taxon>
        <taxon>Desulfovibrionia</taxon>
        <taxon>Desulfovibrionales</taxon>
        <taxon>Desulfonatronovibrionaceae</taxon>
        <taxon>Desulfonatronospira</taxon>
    </lineage>
</organism>
<keyword evidence="1 10" id="KW-0547">Nucleotide-binding</keyword>
<keyword evidence="3 10" id="KW-0347">Helicase</keyword>
<protein>
    <recommendedName>
        <fullName evidence="7">DNA 3'-5' helicase</fullName>
        <ecNumber evidence="7">5.6.2.4</ecNumber>
    </recommendedName>
    <alternativeName>
        <fullName evidence="8">DNA 3'-5' helicase II</fullName>
    </alternativeName>
</protein>
<evidence type="ECO:0000256" key="2">
    <source>
        <dbReference type="ARBA" id="ARBA00022801"/>
    </source>
</evidence>
<dbReference type="PROSITE" id="PS51217">
    <property type="entry name" value="UVRD_HELICASE_CTER"/>
    <property type="match status" value="1"/>
</dbReference>
<proteinExistence type="predicted"/>
<evidence type="ECO:0000256" key="10">
    <source>
        <dbReference type="PROSITE-ProRule" id="PRU00560"/>
    </source>
</evidence>
<evidence type="ECO:0000256" key="4">
    <source>
        <dbReference type="ARBA" id="ARBA00022840"/>
    </source>
</evidence>